<evidence type="ECO:0000313" key="2">
    <source>
        <dbReference type="EMBL" id="KAJ8872093.1"/>
    </source>
</evidence>
<evidence type="ECO:0000256" key="1">
    <source>
        <dbReference type="SAM" id="MobiDB-lite"/>
    </source>
</evidence>
<reference evidence="2 3" key="1">
    <citation type="submission" date="2023-02" db="EMBL/GenBank/DDBJ databases">
        <title>LHISI_Scaffold_Assembly.</title>
        <authorList>
            <person name="Stuart O.P."/>
            <person name="Cleave R."/>
            <person name="Magrath M.J.L."/>
            <person name="Mikheyev A.S."/>
        </authorList>
    </citation>
    <scope>NUCLEOTIDE SEQUENCE [LARGE SCALE GENOMIC DNA]</scope>
    <source>
        <strain evidence="2">Daus_M_001</strain>
        <tissue evidence="2">Leg muscle</tissue>
    </source>
</reference>
<feature type="compositionally biased region" description="Polar residues" evidence="1">
    <location>
        <begin position="227"/>
        <end position="240"/>
    </location>
</feature>
<feature type="region of interest" description="Disordered" evidence="1">
    <location>
        <begin position="375"/>
        <end position="431"/>
    </location>
</feature>
<dbReference type="EMBL" id="JARBHB010000011">
    <property type="protein sequence ID" value="KAJ8872093.1"/>
    <property type="molecule type" value="Genomic_DNA"/>
</dbReference>
<sequence length="431" mass="47370">MPFRWRVLLELAAIPLLYTYVLCGSVKKARIINPRVGTFRSKETPCNAYSILEQDCNPEAKISSHIDHWSLRSSWISHNNLTVQAAGSYSSGGRGGAVDRLTASHPCETGSIPGGVAPGYCVWDPCRTMPLDGGFCRGSLVFLRPSIHTSLHPLKTSLLRAVQVQISPLLTTVPRKVEDKRSPNTIHMGPQRAHNAHDTKSPLESSENFLSQNTHQASSSLDRETPGRSSNSNVPEDTLFSSSMWSPELMTEEHPDLPKMLMVDLAISTLASHQGDPGSIPGRVTGSSQVGIVPDDAVGGQVFSGISRFTPPPKLRRRSIFTSIALIGSQDLADQGDTIGFASLWCFKQRVLKAVKIREFYDLTLDVTNSAATWRGEKERGWGEKQGPRGETGVPSENKAGHWQRPPRFPRVKIRVNPPRIEPGSPWWEAS</sequence>
<keyword evidence="3" id="KW-1185">Reference proteome</keyword>
<name>A0ABQ9GJA6_9NEOP</name>
<comment type="caution">
    <text evidence="2">The sequence shown here is derived from an EMBL/GenBank/DDBJ whole genome shotgun (WGS) entry which is preliminary data.</text>
</comment>
<feature type="compositionally biased region" description="Polar residues" evidence="1">
    <location>
        <begin position="202"/>
        <end position="220"/>
    </location>
</feature>
<organism evidence="2 3">
    <name type="scientific">Dryococelus australis</name>
    <dbReference type="NCBI Taxonomy" id="614101"/>
    <lineage>
        <taxon>Eukaryota</taxon>
        <taxon>Metazoa</taxon>
        <taxon>Ecdysozoa</taxon>
        <taxon>Arthropoda</taxon>
        <taxon>Hexapoda</taxon>
        <taxon>Insecta</taxon>
        <taxon>Pterygota</taxon>
        <taxon>Neoptera</taxon>
        <taxon>Polyneoptera</taxon>
        <taxon>Phasmatodea</taxon>
        <taxon>Verophasmatodea</taxon>
        <taxon>Anareolatae</taxon>
        <taxon>Phasmatidae</taxon>
        <taxon>Eurycanthinae</taxon>
        <taxon>Dryococelus</taxon>
    </lineage>
</organism>
<protein>
    <submittedName>
        <fullName evidence="2">Uncharacterized protein</fullName>
    </submittedName>
</protein>
<dbReference type="Proteomes" id="UP001159363">
    <property type="component" value="Chromosome 10"/>
</dbReference>
<proteinExistence type="predicted"/>
<feature type="region of interest" description="Disordered" evidence="1">
    <location>
        <begin position="175"/>
        <end position="240"/>
    </location>
</feature>
<gene>
    <name evidence="2" type="ORF">PR048_025694</name>
</gene>
<evidence type="ECO:0000313" key="3">
    <source>
        <dbReference type="Proteomes" id="UP001159363"/>
    </source>
</evidence>
<feature type="compositionally biased region" description="Basic and acidic residues" evidence="1">
    <location>
        <begin position="375"/>
        <end position="388"/>
    </location>
</feature>
<accession>A0ABQ9GJA6</accession>